<dbReference type="PANTHER" id="PTHR45738">
    <property type="entry name" value="POLYPHOSPHOINOSITIDE PHOSPHATASE"/>
    <property type="match status" value="1"/>
</dbReference>
<dbReference type="OMA" id="FPFYETE"/>
<dbReference type="GO" id="GO:0005774">
    <property type="term" value="C:vacuolar membrane"/>
    <property type="evidence" value="ECO:0007669"/>
    <property type="project" value="UniProtKB-SubCell"/>
</dbReference>
<evidence type="ECO:0000313" key="8">
    <source>
        <dbReference type="EMBL" id="ESQ35069.1"/>
    </source>
</evidence>
<dbReference type="STRING" id="72664.V4KUT5"/>
<keyword evidence="4" id="KW-0472">Membrane</keyword>
<evidence type="ECO:0000256" key="6">
    <source>
        <dbReference type="ARBA" id="ARBA00023464"/>
    </source>
</evidence>
<comment type="catalytic activity">
    <reaction evidence="5">
        <text>a 1,2-diacyl-sn-glycero-3-phospho-(1D-myo-inositol-3,5-bisphosphate) + H2O = a 1,2-diacyl-sn-glycero-3-phospho-(1D-myo-inositol-3-phosphate) + phosphate</text>
        <dbReference type="Rhea" id="RHEA:32955"/>
        <dbReference type="ChEBI" id="CHEBI:15377"/>
        <dbReference type="ChEBI" id="CHEBI:43474"/>
        <dbReference type="ChEBI" id="CHEBI:57923"/>
        <dbReference type="ChEBI" id="CHEBI:58088"/>
    </reaction>
</comment>
<evidence type="ECO:0000256" key="3">
    <source>
        <dbReference type="ARBA" id="ARBA00022801"/>
    </source>
</evidence>
<dbReference type="PROSITE" id="PS50275">
    <property type="entry name" value="SAC"/>
    <property type="match status" value="1"/>
</dbReference>
<evidence type="ECO:0000256" key="2">
    <source>
        <dbReference type="ARBA" id="ARBA00022554"/>
    </source>
</evidence>
<gene>
    <name evidence="8" type="ORF">EUTSA_v10006824mg</name>
</gene>
<sequence length="807" mass="92253">MGSEPRADPRPQLIDLPVLQKFKLYSTPSNFYLIGRDEKKSFRRILKIDRTERNELNLFEDPTRYTNAEMRELKRWISRGNQEFGGLISVTTCYGIIGTSFLTSLEVSVSFWNSWSNVDSLSTGFVRFLEPYYMLLITKRKKVGEICGHTVYGIAESQMIVIPNPSIQTKVADSLDERRYKKILSMVDLSKNFYFSYTYHLMYSLQKNICNTEKGNTHDNTMFVWNAHLTRGIRRILQNTIWTVALIYGFFQQTKCLVSGEQFVFTVIARRSRHYAGTRYLRRGVNNIGRVANDVETEQIVSKVVPEGQKIPITSIVQVRGSIPLFWSQETSVFNPQPEIILYKKDENYEATQHHFENLRQRYGKHIIILNLLKSSERKRRETILRAEFAKAILFINKEAGKKNRLEPIHFDLSKHYRNGVDGAFAHLCIFARKALGFTDLFFCKAPSGIGAEGVINDSFLNNTLPTQEEEASSVDNEALKSDIFMLQNGVLRTNCIDCLDRTNFAQYAHGLVALGHQLHTLGISGPPIVDLNNPLAISLMETYQNMGDILALQYGGSEAHTKMFSDLRGNRNVVDRPREIIIAWTRHYNNAYQDIHKQNAINVFLGHFRPQLGSPAIWELDPDQHDIGRTNSNLDIENTRPLIRRSFSDNILMDGDLNLEELAQEIAQPSREGLNGGISETNSEFPFYETEPTSLSFSSVMRNEDHLRRTVSSQMFPGSSSNSNSHMLDDIPGFSHSYKTKFTPAEEIFERYSSMSSDNIFTDLDESVTSTTNTNMSSEYPRRDVPENVPGFSNAFTRWVFSGRAL</sequence>
<dbReference type="Gramene" id="ESQ35069">
    <property type="protein sequence ID" value="ESQ35069"/>
    <property type="gene ID" value="EUTSA_v10006824mg"/>
</dbReference>
<comment type="subcellular location">
    <subcellularLocation>
        <location evidence="1">Vacuole membrane</location>
        <topology evidence="1">Peripheral membrane protein</topology>
    </subcellularLocation>
</comment>
<evidence type="ECO:0000256" key="5">
    <source>
        <dbReference type="ARBA" id="ARBA00023337"/>
    </source>
</evidence>
<proteinExistence type="predicted"/>
<dbReference type="Pfam" id="PF02383">
    <property type="entry name" value="Syja_N"/>
    <property type="match status" value="1"/>
</dbReference>
<accession>V4KUT5</accession>
<feature type="domain" description="SAC" evidence="7">
    <location>
        <begin position="184"/>
        <end position="557"/>
    </location>
</feature>
<keyword evidence="3" id="KW-0378">Hydrolase</keyword>
<dbReference type="eggNOG" id="KOG1888">
    <property type="taxonomic scope" value="Eukaryota"/>
</dbReference>
<name>V4KUT5_EUTSA</name>
<dbReference type="AlphaFoldDB" id="V4KUT5"/>
<evidence type="ECO:0000259" key="7">
    <source>
        <dbReference type="PROSITE" id="PS50275"/>
    </source>
</evidence>
<dbReference type="Proteomes" id="UP000030689">
    <property type="component" value="Unassembled WGS sequence"/>
</dbReference>
<comment type="subunit">
    <text evidence="6">Component of the PI(3,5)P2 regulatory complex at least composed of ATG18, SAC/FIG4, FAB1 and VAC14.</text>
</comment>
<dbReference type="PANTHER" id="PTHR45738:SF6">
    <property type="entry name" value="PHOSPHOINOSITIDE PHOSPHATASE SAC5"/>
    <property type="match status" value="1"/>
</dbReference>
<evidence type="ECO:0000313" key="9">
    <source>
        <dbReference type="Proteomes" id="UP000030689"/>
    </source>
</evidence>
<evidence type="ECO:0000256" key="1">
    <source>
        <dbReference type="ARBA" id="ARBA00004148"/>
    </source>
</evidence>
<dbReference type="GO" id="GO:0046856">
    <property type="term" value="P:phosphatidylinositol dephosphorylation"/>
    <property type="evidence" value="ECO:0007669"/>
    <property type="project" value="InterPro"/>
</dbReference>
<dbReference type="InterPro" id="IPR002013">
    <property type="entry name" value="SAC_dom"/>
</dbReference>
<reference evidence="8 9" key="1">
    <citation type="journal article" date="2013" name="Front. Plant Sci.">
        <title>The Reference Genome of the Halophytic Plant Eutrema salsugineum.</title>
        <authorList>
            <person name="Yang R."/>
            <person name="Jarvis D.E."/>
            <person name="Chen H."/>
            <person name="Beilstein M.A."/>
            <person name="Grimwood J."/>
            <person name="Jenkins J."/>
            <person name="Shu S."/>
            <person name="Prochnik S."/>
            <person name="Xin M."/>
            <person name="Ma C."/>
            <person name="Schmutz J."/>
            <person name="Wing R.A."/>
            <person name="Mitchell-Olds T."/>
            <person name="Schumaker K.S."/>
            <person name="Wang X."/>
        </authorList>
    </citation>
    <scope>NUCLEOTIDE SEQUENCE [LARGE SCALE GENOMIC DNA]</scope>
</reference>
<dbReference type="GO" id="GO:0043813">
    <property type="term" value="F:phosphatidylinositol-3,5-bisphosphate 5-phosphatase activity"/>
    <property type="evidence" value="ECO:0007669"/>
    <property type="project" value="InterPro"/>
</dbReference>
<dbReference type="KEGG" id="eus:EUTSA_v10006824mg"/>
<dbReference type="InterPro" id="IPR043573">
    <property type="entry name" value="Fig4-like"/>
</dbReference>
<protein>
    <recommendedName>
        <fullName evidence="7">SAC domain-containing protein</fullName>
    </recommendedName>
</protein>
<evidence type="ECO:0000256" key="4">
    <source>
        <dbReference type="ARBA" id="ARBA00023136"/>
    </source>
</evidence>
<dbReference type="EMBL" id="KI517683">
    <property type="protein sequence ID" value="ESQ35069.1"/>
    <property type="molecule type" value="Genomic_DNA"/>
</dbReference>
<keyword evidence="2" id="KW-0926">Vacuole</keyword>
<organism evidence="8 9">
    <name type="scientific">Eutrema salsugineum</name>
    <name type="common">Saltwater cress</name>
    <name type="synonym">Sisymbrium salsugineum</name>
    <dbReference type="NCBI Taxonomy" id="72664"/>
    <lineage>
        <taxon>Eukaryota</taxon>
        <taxon>Viridiplantae</taxon>
        <taxon>Streptophyta</taxon>
        <taxon>Embryophyta</taxon>
        <taxon>Tracheophyta</taxon>
        <taxon>Spermatophyta</taxon>
        <taxon>Magnoliopsida</taxon>
        <taxon>eudicotyledons</taxon>
        <taxon>Gunneridae</taxon>
        <taxon>Pentapetalae</taxon>
        <taxon>rosids</taxon>
        <taxon>malvids</taxon>
        <taxon>Brassicales</taxon>
        <taxon>Brassicaceae</taxon>
        <taxon>Eutremeae</taxon>
        <taxon>Eutrema</taxon>
    </lineage>
</organism>
<keyword evidence="9" id="KW-1185">Reference proteome</keyword>